<keyword evidence="3" id="KW-0378">Hydrolase</keyword>
<dbReference type="PROSITE" id="PS51194">
    <property type="entry name" value="HELICASE_CTER"/>
    <property type="match status" value="1"/>
</dbReference>
<dbReference type="Gene3D" id="3.40.50.300">
    <property type="entry name" value="P-loop containing nucleotide triphosphate hydrolases"/>
    <property type="match status" value="2"/>
</dbReference>
<dbReference type="InterPro" id="IPR013701">
    <property type="entry name" value="Lhr-like_DEAD/DEAH_assoc"/>
</dbReference>
<keyword evidence="2" id="KW-0227">DNA damage</keyword>
<reference evidence="12" key="1">
    <citation type="journal article" date="2020" name="bioRxiv">
        <title>A rank-normalized archaeal taxonomy based on genome phylogeny resolves widespread incomplete and uneven classifications.</title>
        <authorList>
            <person name="Rinke C."/>
            <person name="Chuvochina M."/>
            <person name="Mussig A.J."/>
            <person name="Chaumeil P.-A."/>
            <person name="Waite D.W."/>
            <person name="Whitman W.B."/>
            <person name="Parks D.H."/>
            <person name="Hugenholtz P."/>
        </authorList>
    </citation>
    <scope>NUCLEOTIDE SEQUENCE</scope>
    <source>
        <strain evidence="12">UBA12518</strain>
    </source>
</reference>
<sequence>MGAQRATAREKRAFDMLEPRVRACLEALGFRVPTPPQEVAIPKVLAHQHVLVIAPTGSGKTESAMLPIMSELVREKERAGIYALYITPLRALNRDMLRRMRQWAQMLDIDIQVRHGDTTTSQRRRQALKPPDILITTPETLQIVLTGKRLRGHLEGVRYVVVDEVHELASSKRGAQLSLALERLTLLCGEFTRVGLSATVGNPQEVARFLAGVDRHIEVLDVSFTTHPSIRVSIPALKKEDVKLASKLSCSPQLASHVRAISEIVEHKTSTLIFVNTRSSAEVLGSRFTRMGLPIGVHHGSLSRDVRVAAEEDFKQGRLKGLICTSSMELGVDIGAVDHVVQYSSPREVSRLVQRVGRSGHSLDKTSEGTIICTCPDDVLESCVIVKMAREGMLEHLTPPPMPMDVLANQICATALFKEMSLKELHALFRRAYLYRELTYEDVERVAAELAEHGLIWLEGDVVKRRRRCMHYFYDNLSMIPDERRYTVHDVVSRRAIGTLDEVFVASIEQPHAVFISKGEMWRIADIDHEHMEVRVEPVSGEGDVPDWVGEEIPVPYAVAQEVGKLRRRIADTLQQGKGLLEIASELFTDEHTLDEVARVISSQLKDHLVIPDHTTLTVEEHTDEEGHYIVVNACLGHRINETLGRYIATMLSARHGESIGVEVDPYRIRLKTPRGVHAEEVMAQLRDAKPEHVRPVLELALKGTNLFKWKFVAVAKRFGILGKDVRWQSIGIGRLIEAYRGTVAYREALSEVMWDRLDIKGAERAIDAIRTGELKLIRQRASPMGACGFGARYDLVASTKADAVVLEALKERILNDHVLLVCVDCCTYHQRVQVARVPEDIKCPVCGSTFVAALKPWEGEVRELLAKSKRTRLREDEVAKVKRAHRNSSLVRSYGKRAVVVLAARGVGPETAARILSHPMRGELDMYRAILRAERTYARTRRFWD</sequence>
<keyword evidence="5" id="KW-0067">ATP-binding</keyword>
<proteinExistence type="inferred from homology"/>
<feature type="domain" description="Helicase C-terminal" evidence="11">
    <location>
        <begin position="256"/>
        <end position="408"/>
    </location>
</feature>
<keyword evidence="7" id="KW-0234">DNA repair</keyword>
<dbReference type="CDD" id="cd17922">
    <property type="entry name" value="DEXHc_LHR-like"/>
    <property type="match status" value="1"/>
</dbReference>
<dbReference type="InterPro" id="IPR027417">
    <property type="entry name" value="P-loop_NTPase"/>
</dbReference>
<evidence type="ECO:0000256" key="9">
    <source>
        <dbReference type="ARBA" id="ARBA00093467"/>
    </source>
</evidence>
<comment type="caution">
    <text evidence="12">The sequence shown here is derived from an EMBL/GenBank/DDBJ whole genome shotgun (WGS) entry which is preliminary data.</text>
</comment>
<accession>A0A832RWS4</accession>
<dbReference type="SMART" id="SM00490">
    <property type="entry name" value="HELICc"/>
    <property type="match status" value="1"/>
</dbReference>
<dbReference type="PROSITE" id="PS51192">
    <property type="entry name" value="HELICASE_ATP_BIND_1"/>
    <property type="match status" value="1"/>
</dbReference>
<dbReference type="GO" id="GO:0140097">
    <property type="term" value="F:catalytic activity, acting on DNA"/>
    <property type="evidence" value="ECO:0007669"/>
    <property type="project" value="UniProtKB-ARBA"/>
</dbReference>
<dbReference type="Pfam" id="PF00271">
    <property type="entry name" value="Helicase_C"/>
    <property type="match status" value="1"/>
</dbReference>
<evidence type="ECO:0000256" key="1">
    <source>
        <dbReference type="ARBA" id="ARBA00022741"/>
    </source>
</evidence>
<dbReference type="Pfam" id="PF00270">
    <property type="entry name" value="DEAD"/>
    <property type="match status" value="1"/>
</dbReference>
<dbReference type="EMBL" id="DUIH01000011">
    <property type="protein sequence ID" value="HIH69668.1"/>
    <property type="molecule type" value="Genomic_DNA"/>
</dbReference>
<dbReference type="InterPro" id="IPR017170">
    <property type="entry name" value="Lhr-like"/>
</dbReference>
<dbReference type="GO" id="GO:0006281">
    <property type="term" value="P:DNA repair"/>
    <property type="evidence" value="ECO:0007669"/>
    <property type="project" value="UniProtKB-KW"/>
</dbReference>
<dbReference type="Proteomes" id="UP000600363">
    <property type="component" value="Unassembled WGS sequence"/>
</dbReference>
<dbReference type="InterPro" id="IPR045628">
    <property type="entry name" value="Lhr_WH_dom"/>
</dbReference>
<dbReference type="GO" id="GO:0005524">
    <property type="term" value="F:ATP binding"/>
    <property type="evidence" value="ECO:0007669"/>
    <property type="project" value="UniProtKB-KW"/>
</dbReference>
<evidence type="ECO:0000256" key="2">
    <source>
        <dbReference type="ARBA" id="ARBA00022763"/>
    </source>
</evidence>
<evidence type="ECO:0000256" key="4">
    <source>
        <dbReference type="ARBA" id="ARBA00022806"/>
    </source>
</evidence>
<organism evidence="12 13">
    <name type="scientific">Methermicoccus shengliensis</name>
    <dbReference type="NCBI Taxonomy" id="660064"/>
    <lineage>
        <taxon>Archaea</taxon>
        <taxon>Methanobacteriati</taxon>
        <taxon>Methanobacteriota</taxon>
        <taxon>Stenosarchaea group</taxon>
        <taxon>Methanomicrobia</taxon>
        <taxon>Methanosarcinales</taxon>
        <taxon>Methermicoccaceae</taxon>
        <taxon>Methermicoccus</taxon>
    </lineage>
</organism>
<dbReference type="PIRSF" id="PIRSF037307">
    <property type="entry name" value="Lhr-like_helic_prd"/>
    <property type="match status" value="1"/>
</dbReference>
<keyword evidence="4 12" id="KW-0347">Helicase</keyword>
<dbReference type="GO" id="GO:0003677">
    <property type="term" value="F:DNA binding"/>
    <property type="evidence" value="ECO:0007669"/>
    <property type="project" value="UniProtKB-KW"/>
</dbReference>
<dbReference type="AlphaFoldDB" id="A0A832RWS4"/>
<protein>
    <submittedName>
        <fullName evidence="12">DEAD/DEAH box helicase</fullName>
    </submittedName>
</protein>
<gene>
    <name evidence="12" type="ORF">HA299_03485</name>
</gene>
<comment type="similarity">
    <text evidence="9">Belongs to the Lhr helicase family. Lhr-Core subfamily.</text>
</comment>
<dbReference type="PANTHER" id="PTHR47962:SF5">
    <property type="entry name" value="ATP-DEPENDENT HELICASE LHR-RELATED"/>
    <property type="match status" value="1"/>
</dbReference>
<evidence type="ECO:0000256" key="3">
    <source>
        <dbReference type="ARBA" id="ARBA00022801"/>
    </source>
</evidence>
<dbReference type="InterPro" id="IPR001650">
    <property type="entry name" value="Helicase_C-like"/>
</dbReference>
<evidence type="ECO:0000259" key="11">
    <source>
        <dbReference type="PROSITE" id="PS51194"/>
    </source>
</evidence>
<dbReference type="SMART" id="SM00487">
    <property type="entry name" value="DEXDc"/>
    <property type="match status" value="1"/>
</dbReference>
<name>A0A832RWS4_9EURY</name>
<dbReference type="Pfam" id="PF08494">
    <property type="entry name" value="DEAD_assoc"/>
    <property type="match status" value="1"/>
</dbReference>
<feature type="domain" description="Helicase ATP-binding" evidence="10">
    <location>
        <begin position="41"/>
        <end position="218"/>
    </location>
</feature>
<keyword evidence="1" id="KW-0547">Nucleotide-binding</keyword>
<evidence type="ECO:0000313" key="12">
    <source>
        <dbReference type="EMBL" id="HIH69668.1"/>
    </source>
</evidence>
<evidence type="ECO:0000256" key="8">
    <source>
        <dbReference type="ARBA" id="ARBA00023235"/>
    </source>
</evidence>
<dbReference type="GO" id="GO:0016887">
    <property type="term" value="F:ATP hydrolysis activity"/>
    <property type="evidence" value="ECO:0007669"/>
    <property type="project" value="TreeGrafter"/>
</dbReference>
<dbReference type="PANTHER" id="PTHR47962">
    <property type="entry name" value="ATP-DEPENDENT HELICASE LHR-RELATED-RELATED"/>
    <property type="match status" value="1"/>
</dbReference>
<evidence type="ECO:0000259" key="10">
    <source>
        <dbReference type="PROSITE" id="PS51192"/>
    </source>
</evidence>
<evidence type="ECO:0000256" key="7">
    <source>
        <dbReference type="ARBA" id="ARBA00023204"/>
    </source>
</evidence>
<dbReference type="InterPro" id="IPR052511">
    <property type="entry name" value="ATP-dep_Helicase"/>
</dbReference>
<dbReference type="GO" id="GO:0004386">
    <property type="term" value="F:helicase activity"/>
    <property type="evidence" value="ECO:0007669"/>
    <property type="project" value="UniProtKB-KW"/>
</dbReference>
<evidence type="ECO:0000256" key="6">
    <source>
        <dbReference type="ARBA" id="ARBA00023125"/>
    </source>
</evidence>
<evidence type="ECO:0000313" key="13">
    <source>
        <dbReference type="Proteomes" id="UP000600363"/>
    </source>
</evidence>
<keyword evidence="8" id="KW-0413">Isomerase</keyword>
<dbReference type="Pfam" id="PF19306">
    <property type="entry name" value="WHD_Lhr"/>
    <property type="match status" value="1"/>
</dbReference>
<dbReference type="InterPro" id="IPR014001">
    <property type="entry name" value="Helicase_ATP-bd"/>
</dbReference>
<dbReference type="SUPFAM" id="SSF52540">
    <property type="entry name" value="P-loop containing nucleoside triphosphate hydrolases"/>
    <property type="match status" value="1"/>
</dbReference>
<dbReference type="InterPro" id="IPR011545">
    <property type="entry name" value="DEAD/DEAH_box_helicase_dom"/>
</dbReference>
<evidence type="ECO:0000256" key="5">
    <source>
        <dbReference type="ARBA" id="ARBA00022840"/>
    </source>
</evidence>
<keyword evidence="6" id="KW-0238">DNA-binding</keyword>